<reference evidence="2" key="1">
    <citation type="journal article" date="2019" name="Int. J. Syst. Evol. Microbiol.">
        <title>The Global Catalogue of Microorganisms (GCM) 10K type strain sequencing project: providing services to taxonomists for standard genome sequencing and annotation.</title>
        <authorList>
            <consortium name="The Broad Institute Genomics Platform"/>
            <consortium name="The Broad Institute Genome Sequencing Center for Infectious Disease"/>
            <person name="Wu L."/>
            <person name="Ma J."/>
        </authorList>
    </citation>
    <scope>NUCLEOTIDE SEQUENCE [LARGE SCALE GENOMIC DNA]</scope>
    <source>
        <strain evidence="2">CCM 8691</strain>
    </source>
</reference>
<accession>A0ABV8PA00</accession>
<dbReference type="Proteomes" id="UP001595789">
    <property type="component" value="Unassembled WGS sequence"/>
</dbReference>
<evidence type="ECO:0000313" key="1">
    <source>
        <dbReference type="EMBL" id="MFC4210952.1"/>
    </source>
</evidence>
<keyword evidence="2" id="KW-1185">Reference proteome</keyword>
<dbReference type="RefSeq" id="WP_378983349.1">
    <property type="nucleotide sequence ID" value="NZ_JBHSBW010000007.1"/>
</dbReference>
<proteinExistence type="predicted"/>
<protein>
    <recommendedName>
        <fullName evidence="3">Lipoprotein</fullName>
    </recommendedName>
</protein>
<gene>
    <name evidence="1" type="ORF">ACFOWA_07155</name>
</gene>
<comment type="caution">
    <text evidence="1">The sequence shown here is derived from an EMBL/GenBank/DDBJ whole genome shotgun (WGS) entry which is preliminary data.</text>
</comment>
<sequence length="215" mass="24851">MTKINSKTALLLFVATIILLPSCIEKPKKVDESISTSKTAAIKKTISNYSLVNSWIDDLQNFRTAVSASDLEKMSTYFDFPIVNDTTQIWTAVYEGIEENKRPKEYKKFFTKEDLKEYHTLLFNEIFIKSLNKVKLEQLYKQNEFTTQNIKIGTSNYYVFASFDKTKSMLQVSIMFSGELDEEGNGISETESAIIYFFKIKDDKYLKFDKILFAG</sequence>
<evidence type="ECO:0008006" key="3">
    <source>
        <dbReference type="Google" id="ProtNLM"/>
    </source>
</evidence>
<dbReference type="EMBL" id="JBHSBW010000007">
    <property type="protein sequence ID" value="MFC4210952.1"/>
    <property type="molecule type" value="Genomic_DNA"/>
</dbReference>
<organism evidence="1 2">
    <name type="scientific">Pedobacter lithocola</name>
    <dbReference type="NCBI Taxonomy" id="1908239"/>
    <lineage>
        <taxon>Bacteria</taxon>
        <taxon>Pseudomonadati</taxon>
        <taxon>Bacteroidota</taxon>
        <taxon>Sphingobacteriia</taxon>
        <taxon>Sphingobacteriales</taxon>
        <taxon>Sphingobacteriaceae</taxon>
        <taxon>Pedobacter</taxon>
    </lineage>
</organism>
<evidence type="ECO:0000313" key="2">
    <source>
        <dbReference type="Proteomes" id="UP001595789"/>
    </source>
</evidence>
<name>A0ABV8PA00_9SPHI</name>